<accession>A0A7R9QMZ2</accession>
<name>A0A7R9QMZ2_9ACAR</name>
<keyword evidence="2" id="KW-1185">Reference proteome</keyword>
<reference evidence="1" key="1">
    <citation type="submission" date="2020-11" db="EMBL/GenBank/DDBJ databases">
        <authorList>
            <person name="Tran Van P."/>
        </authorList>
    </citation>
    <scope>NUCLEOTIDE SEQUENCE</scope>
</reference>
<evidence type="ECO:0000313" key="1">
    <source>
        <dbReference type="EMBL" id="CAD7650825.1"/>
    </source>
</evidence>
<evidence type="ECO:0000313" key="2">
    <source>
        <dbReference type="Proteomes" id="UP000728032"/>
    </source>
</evidence>
<proteinExistence type="predicted"/>
<protein>
    <submittedName>
        <fullName evidence="1">Uncharacterized protein</fullName>
    </submittedName>
</protein>
<dbReference type="EMBL" id="OC919177">
    <property type="protein sequence ID" value="CAD7650825.1"/>
    <property type="molecule type" value="Genomic_DNA"/>
</dbReference>
<sequence>MTGNTCAVSHQLPLTVCPLPERYTDCTADEYKTMSHIMDEVIAVSDTHFCKAYPYVHGLQTCNK</sequence>
<dbReference type="AlphaFoldDB" id="A0A7R9QMZ2"/>
<organism evidence="1">
    <name type="scientific">Oppiella nova</name>
    <dbReference type="NCBI Taxonomy" id="334625"/>
    <lineage>
        <taxon>Eukaryota</taxon>
        <taxon>Metazoa</taxon>
        <taxon>Ecdysozoa</taxon>
        <taxon>Arthropoda</taxon>
        <taxon>Chelicerata</taxon>
        <taxon>Arachnida</taxon>
        <taxon>Acari</taxon>
        <taxon>Acariformes</taxon>
        <taxon>Sarcoptiformes</taxon>
        <taxon>Oribatida</taxon>
        <taxon>Brachypylina</taxon>
        <taxon>Oppioidea</taxon>
        <taxon>Oppiidae</taxon>
        <taxon>Oppiella</taxon>
    </lineage>
</organism>
<dbReference type="Proteomes" id="UP000728032">
    <property type="component" value="Unassembled WGS sequence"/>
</dbReference>
<dbReference type="EMBL" id="CAJPVJ010004352">
    <property type="protein sequence ID" value="CAG2168516.1"/>
    <property type="molecule type" value="Genomic_DNA"/>
</dbReference>
<gene>
    <name evidence="1" type="ORF">ONB1V03_LOCUS8004</name>
</gene>